<proteinExistence type="predicted"/>
<dbReference type="Proteomes" id="UP000244069">
    <property type="component" value="Unassembled WGS sequence"/>
</dbReference>
<dbReference type="OrthoDB" id="7594417at2"/>
<feature type="transmembrane region" description="Helical" evidence="1">
    <location>
        <begin position="157"/>
        <end position="178"/>
    </location>
</feature>
<reference evidence="2 3" key="1">
    <citation type="submission" date="2018-04" db="EMBL/GenBank/DDBJ databases">
        <title>Genomic Encyclopedia of Archaeal and Bacterial Type Strains, Phase II (KMG-II): from individual species to whole genera.</title>
        <authorList>
            <person name="Goeker M."/>
        </authorList>
    </citation>
    <scope>NUCLEOTIDE SEQUENCE [LARGE SCALE GENOMIC DNA]</scope>
    <source>
        <strain evidence="2 3">DSM 29329</strain>
    </source>
</reference>
<evidence type="ECO:0000313" key="3">
    <source>
        <dbReference type="Proteomes" id="UP000244069"/>
    </source>
</evidence>
<keyword evidence="1" id="KW-0472">Membrane</keyword>
<sequence length="375" mass="40251">MPQPVDLADLPPLSESLLDQFRGGLCVDYIAVDPEALPPRLQGSYARVGALLTAPGFGWNTAYEIEKLVARLRLGDTLDLEIARQLDMLEGLVPRSHAVLSDQAAALADRPDPQKGYDDPQVLRRQALLERVLDDLHWGYGQRFLKRDRIDRYTGNATLWSVLVGLFFIVVLVGTQIFGLSLRPYSGLELAAMAGLVGSSFSVLTSPAPDPRANTLDEIRRLTKGRVLAMRLLTGGLGAVILYFFFEAELIDGLLFPDLERIGFAGVPSGAGLVAQVGAALDVLAGGEGAAPEGLRDLVEALGDETRRGALRDSLVEIMGADRDGPIGDAPRRVVGDLVPNSELSKLLVWSFVAGFSEKLVKSVLGRVEGDATGA</sequence>
<evidence type="ECO:0000313" key="2">
    <source>
        <dbReference type="EMBL" id="PTX45556.1"/>
    </source>
</evidence>
<evidence type="ECO:0000256" key="1">
    <source>
        <dbReference type="SAM" id="Phobius"/>
    </source>
</evidence>
<gene>
    <name evidence="2" type="ORF">C8N44_12178</name>
</gene>
<keyword evidence="1" id="KW-0812">Transmembrane</keyword>
<dbReference type="AlphaFoldDB" id="A0A2T6AP79"/>
<accession>A0A2T6AP79</accession>
<comment type="caution">
    <text evidence="2">The sequence shown here is derived from an EMBL/GenBank/DDBJ whole genome shotgun (WGS) entry which is preliminary data.</text>
</comment>
<dbReference type="RefSeq" id="WP_107977780.1">
    <property type="nucleotide sequence ID" value="NZ_BMEZ01000021.1"/>
</dbReference>
<keyword evidence="1" id="KW-1133">Transmembrane helix</keyword>
<protein>
    <submittedName>
        <fullName evidence="2">Uncharacterized protein</fullName>
    </submittedName>
</protein>
<name>A0A2T6AP79_9RHOB</name>
<feature type="transmembrane region" description="Helical" evidence="1">
    <location>
        <begin position="190"/>
        <end position="208"/>
    </location>
</feature>
<organism evidence="2 3">
    <name type="scientific">Allosediminivita pacifica</name>
    <dbReference type="NCBI Taxonomy" id="1267769"/>
    <lineage>
        <taxon>Bacteria</taxon>
        <taxon>Pseudomonadati</taxon>
        <taxon>Pseudomonadota</taxon>
        <taxon>Alphaproteobacteria</taxon>
        <taxon>Rhodobacterales</taxon>
        <taxon>Paracoccaceae</taxon>
        <taxon>Allosediminivita</taxon>
    </lineage>
</organism>
<feature type="transmembrane region" description="Helical" evidence="1">
    <location>
        <begin position="228"/>
        <end position="246"/>
    </location>
</feature>
<keyword evidence="3" id="KW-1185">Reference proteome</keyword>
<dbReference type="EMBL" id="QBKN01000021">
    <property type="protein sequence ID" value="PTX45556.1"/>
    <property type="molecule type" value="Genomic_DNA"/>
</dbReference>